<evidence type="ECO:0000313" key="2">
    <source>
        <dbReference type="Proteomes" id="UP000007800"/>
    </source>
</evidence>
<name>C5KN75_PERM5</name>
<dbReference type="OrthoDB" id="416195at2759"/>
<dbReference type="Pfam" id="PF11697">
    <property type="entry name" value="DUF3293"/>
    <property type="match status" value="1"/>
</dbReference>
<proteinExistence type="predicted"/>
<sequence length="229" mass="26173">MATDKSSRRFPSDDRELRDIWADAYAAWDFGNYSPQGQVQYIKPVPSEGMEAFELGDLHLPHPVIFEITAFNPAALTKSLPSIETNFKRLRQLRERILKLSSPRPAMVVHSFGFDKTWREDGCMVAYSEEEDREKARTDLIQLGVEFGQGAIYEIQQLPGDTPGKVATRTTVPCSREFEETSAIVKITGTNAPLEFPDMIWDPIKYYRAQEFEAMLTRAIDDDEEEEEL</sequence>
<dbReference type="InParanoid" id="C5KN75"/>
<dbReference type="GeneID" id="9059980"/>
<keyword evidence="2" id="KW-1185">Reference proteome</keyword>
<dbReference type="OMA" id="GAIYEIQ"/>
<dbReference type="AlphaFoldDB" id="C5KN75"/>
<organism evidence="2">
    <name type="scientific">Perkinsus marinus (strain ATCC 50983 / TXsc)</name>
    <dbReference type="NCBI Taxonomy" id="423536"/>
    <lineage>
        <taxon>Eukaryota</taxon>
        <taxon>Sar</taxon>
        <taxon>Alveolata</taxon>
        <taxon>Perkinsozoa</taxon>
        <taxon>Perkinsea</taxon>
        <taxon>Perkinsida</taxon>
        <taxon>Perkinsidae</taxon>
        <taxon>Perkinsus</taxon>
    </lineage>
</organism>
<dbReference type="RefSeq" id="XP_002782314.1">
    <property type="nucleotide sequence ID" value="XM_002782268.1"/>
</dbReference>
<dbReference type="Proteomes" id="UP000007800">
    <property type="component" value="Unassembled WGS sequence"/>
</dbReference>
<dbReference type="InterPro" id="IPR021710">
    <property type="entry name" value="DUF3293"/>
</dbReference>
<protein>
    <submittedName>
        <fullName evidence="1">Uncharacterized protein</fullName>
    </submittedName>
</protein>
<gene>
    <name evidence="1" type="ORF">Pmar_PMAR020891</name>
</gene>
<evidence type="ECO:0000313" key="1">
    <source>
        <dbReference type="EMBL" id="EER14109.1"/>
    </source>
</evidence>
<reference evidence="1 2" key="1">
    <citation type="submission" date="2008-07" db="EMBL/GenBank/DDBJ databases">
        <authorList>
            <person name="El-Sayed N."/>
            <person name="Caler E."/>
            <person name="Inman J."/>
            <person name="Amedeo P."/>
            <person name="Hass B."/>
            <person name="Wortman J."/>
        </authorList>
    </citation>
    <scope>NUCLEOTIDE SEQUENCE [LARGE SCALE GENOMIC DNA]</scope>
    <source>
        <strain evidence="2">ATCC 50983 / TXsc</strain>
    </source>
</reference>
<accession>C5KN75</accession>
<dbReference type="EMBL" id="GG674563">
    <property type="protein sequence ID" value="EER14109.1"/>
    <property type="molecule type" value="Genomic_DNA"/>
</dbReference>